<keyword evidence="2" id="KW-1185">Reference proteome</keyword>
<organism evidence="1 2">
    <name type="scientific">Metabacillus lacus</name>
    <dbReference type="NCBI Taxonomy" id="1983721"/>
    <lineage>
        <taxon>Bacteria</taxon>
        <taxon>Bacillati</taxon>
        <taxon>Bacillota</taxon>
        <taxon>Bacilli</taxon>
        <taxon>Bacillales</taxon>
        <taxon>Bacillaceae</taxon>
        <taxon>Metabacillus</taxon>
    </lineage>
</organism>
<comment type="caution">
    <text evidence="1">The sequence shown here is derived from an EMBL/GenBank/DDBJ whole genome shotgun (WGS) entry which is preliminary data.</text>
</comment>
<evidence type="ECO:0000313" key="1">
    <source>
        <dbReference type="EMBL" id="MRX71178.1"/>
    </source>
</evidence>
<name>A0A7X2IWM3_9BACI</name>
<dbReference type="SUPFAM" id="SSF52540">
    <property type="entry name" value="P-loop containing nucleoside triphosphate hydrolases"/>
    <property type="match status" value="3"/>
</dbReference>
<evidence type="ECO:0000313" key="2">
    <source>
        <dbReference type="Proteomes" id="UP000448867"/>
    </source>
</evidence>
<dbReference type="OrthoDB" id="9781752at2"/>
<dbReference type="InterPro" id="IPR027417">
    <property type="entry name" value="P-loop_NTPase"/>
</dbReference>
<reference evidence="1 2" key="1">
    <citation type="submission" date="2019-11" db="EMBL/GenBank/DDBJ databases">
        <title>Bacillus lacus genome.</title>
        <authorList>
            <person name="Allen C.J."/>
            <person name="Newman J.D."/>
        </authorList>
    </citation>
    <scope>NUCLEOTIDE SEQUENCE [LARGE SCALE GENOMIC DNA]</scope>
    <source>
        <strain evidence="1 2">KCTC 33946</strain>
    </source>
</reference>
<accession>A0A7X2IWM3</accession>
<proteinExistence type="predicted"/>
<evidence type="ECO:0008006" key="3">
    <source>
        <dbReference type="Google" id="ProtNLM"/>
    </source>
</evidence>
<sequence>MPGKIRHYFASGNTAKGFHSLYASSLDPLQRLYILKGGPGTGKSTLMKKLGETWSKKGFDVEYIHCSSDHESIDGILLPQLQAGVADGTAPHIIEPRVPGAIEEYINLGAGWNSSELRKHKKELLALRENIQSSYQSAYHEFSQALRIHDDWEKIFIENMNFKKANLLTQKLLSEFFQEENLNKKAKVIHRFLGAATSRGAVDYVPNLTEDVQRRIFIKGRPGSGKSTMLKKIAAEAEKRGYDTEVYHCGFDPDSLDMVILREAGIAIFDSTAPHEYFPEREGDEILDMYALAILPGTDEKFAVQLKEISSRYAERMKQGTFYLAEAKALHDQVEAIYTSSMNFLSVNEAAEEISSEFERLAAEQIIY</sequence>
<dbReference type="AlphaFoldDB" id="A0A7X2IWM3"/>
<protein>
    <recommendedName>
        <fullName evidence="3">ATPase</fullName>
    </recommendedName>
</protein>
<dbReference type="Gene3D" id="3.40.50.300">
    <property type="entry name" value="P-loop containing nucleotide triphosphate hydrolases"/>
    <property type="match status" value="1"/>
</dbReference>
<dbReference type="RefSeq" id="WP_154306310.1">
    <property type="nucleotide sequence ID" value="NZ_WKKI01000003.1"/>
</dbReference>
<gene>
    <name evidence="1" type="ORF">GJU40_03200</name>
</gene>
<dbReference type="EMBL" id="WKKI01000003">
    <property type="protein sequence ID" value="MRX71178.1"/>
    <property type="molecule type" value="Genomic_DNA"/>
</dbReference>
<dbReference type="Proteomes" id="UP000448867">
    <property type="component" value="Unassembled WGS sequence"/>
</dbReference>